<accession>A0A0A1F5V9</accession>
<reference evidence="2" key="1">
    <citation type="journal article" date="2014" name="Soil Biol. Biochem.">
        <title>Structure and function of bacterial communities in ageing soils: Insights from the Mendocino ecological staircase.</title>
        <authorList>
            <person name="Uroz S."/>
            <person name="Tech J.J."/>
            <person name="Sawaya N.A."/>
            <person name="Frey-Klett P."/>
            <person name="Leveau J.H.J."/>
        </authorList>
    </citation>
    <scope>NUCLEOTIDE SEQUENCE [LARGE SCALE GENOMIC DNA]</scope>
    <source>
        <strain evidence="2">Cal35</strain>
    </source>
</reference>
<name>A0A0A1F5V9_9BURK</name>
<dbReference type="STRING" id="279058.LT85_0015"/>
<dbReference type="KEGG" id="care:LT85_0015"/>
<dbReference type="Pfam" id="PF13289">
    <property type="entry name" value="SIR2_2"/>
    <property type="match status" value="1"/>
</dbReference>
<organism evidence="1 2">
    <name type="scientific">Collimonas arenae</name>
    <dbReference type="NCBI Taxonomy" id="279058"/>
    <lineage>
        <taxon>Bacteria</taxon>
        <taxon>Pseudomonadati</taxon>
        <taxon>Pseudomonadota</taxon>
        <taxon>Betaproteobacteria</taxon>
        <taxon>Burkholderiales</taxon>
        <taxon>Oxalobacteraceae</taxon>
        <taxon>Collimonas</taxon>
    </lineage>
</organism>
<evidence type="ECO:0000313" key="1">
    <source>
        <dbReference type="EMBL" id="AIY39175.1"/>
    </source>
</evidence>
<dbReference type="HOGENOM" id="CLU_420191_0_0_4"/>
<evidence type="ECO:0000313" key="2">
    <source>
        <dbReference type="Proteomes" id="UP000030302"/>
    </source>
</evidence>
<dbReference type="Proteomes" id="UP000030302">
    <property type="component" value="Chromosome"/>
</dbReference>
<sequence>MVGFIKIKLVKLEPLNISNKCHPMIIEELNSVEHWWSHSRGTDKFPGTSALWVGAGISIEAPTCLPNGAVLTEALIRHLLPDSTASEILAVFEQCEPVLRRSLPRLEHVLDRTCNVSAIEDFSRATNPKNLLRLFETRIPNNNHHVIAEHLLRTKGWCITTNFDDCIEQASAHRIPVHIIHPDGKQIEILYREYGENWGLVKLHGTISQGVENLGATLKDLQLGLPEAMRALLTDIMTTVDATIVAGYSGTDHFDVNHWIRDRLNSRNSSKLIWISHSFETEDHDDFDEDIEPWASWGSAFAGMNVERGQTNRILSRLIGSSINHDMEILGSQELSTLDEQLQTLYTPSKAERHLNGARLAASVGLGQLADEELRSFRYELQNESAAQSMSPEVFFIQGMKKEALELHSHLTRLQTTAISITRTRLLRHRGLKITAIIRLLLTQTIWPRKLLDPAEKIEAIACALDVVENLQSTSLFRARATRKLIDATMNLLYNITALPDANELPIALQGKLQTQNVRRFALLADDENEREFLGKLWLLVKEQRSAPDFYTEDGPLIPGYFLIEQSTAREEDRLADLVEINLELATILLSAIRRRWPKGIESLNEDSQKKGRRTTRSRFSQGQGCVDVVVELLFDSTRIATALSEHGLQVAIAECWIKAERVLGGISYWKRQRLFLPRYIAAEKPDN</sequence>
<keyword evidence="2" id="KW-1185">Reference proteome</keyword>
<dbReference type="SUPFAM" id="SSF52467">
    <property type="entry name" value="DHS-like NAD/FAD-binding domain"/>
    <property type="match status" value="1"/>
</dbReference>
<proteinExistence type="predicted"/>
<dbReference type="InterPro" id="IPR029035">
    <property type="entry name" value="DHS-like_NAD/FAD-binding_dom"/>
</dbReference>
<gene>
    <name evidence="1" type="ORF">LT85_0015</name>
</gene>
<dbReference type="AlphaFoldDB" id="A0A0A1F5V9"/>
<protein>
    <submittedName>
        <fullName evidence="1">Uncharacterized protein</fullName>
    </submittedName>
</protein>
<dbReference type="EMBL" id="CP009962">
    <property type="protein sequence ID" value="AIY39175.1"/>
    <property type="molecule type" value="Genomic_DNA"/>
</dbReference>